<reference evidence="2" key="1">
    <citation type="submission" date="2016-04" db="EMBL/GenBank/DDBJ databases">
        <authorList>
            <person name="Evans L.H."/>
            <person name="Alamgir A."/>
            <person name="Owens N."/>
            <person name="Weber N.D."/>
            <person name="Virtaneva K."/>
            <person name="Barbian K."/>
            <person name="Babar A."/>
            <person name="Rosenke K."/>
        </authorList>
    </citation>
    <scope>NUCLEOTIDE SEQUENCE</scope>
    <source>
        <strain evidence="2">86</strain>
    </source>
</reference>
<feature type="transmembrane region" description="Helical" evidence="1">
    <location>
        <begin position="173"/>
        <end position="196"/>
    </location>
</feature>
<keyword evidence="1" id="KW-1133">Transmembrane helix</keyword>
<feature type="transmembrane region" description="Helical" evidence="1">
    <location>
        <begin position="305"/>
        <end position="323"/>
    </location>
</feature>
<feature type="transmembrane region" description="Helical" evidence="1">
    <location>
        <begin position="101"/>
        <end position="127"/>
    </location>
</feature>
<name>A0A212K4N1_9FIRM</name>
<keyword evidence="1" id="KW-0472">Membrane</keyword>
<evidence type="ECO:0008006" key="3">
    <source>
        <dbReference type="Google" id="ProtNLM"/>
    </source>
</evidence>
<dbReference type="AlphaFoldDB" id="A0A212K4N1"/>
<protein>
    <recommendedName>
        <fullName evidence="3">MFS transporter</fullName>
    </recommendedName>
</protein>
<feature type="transmembrane region" description="Helical" evidence="1">
    <location>
        <begin position="202"/>
        <end position="220"/>
    </location>
</feature>
<feature type="transmembrane region" description="Helical" evidence="1">
    <location>
        <begin position="6"/>
        <end position="25"/>
    </location>
</feature>
<proteinExistence type="predicted"/>
<feature type="transmembrane region" description="Helical" evidence="1">
    <location>
        <begin position="133"/>
        <end position="152"/>
    </location>
</feature>
<dbReference type="EMBL" id="FLUN01000001">
    <property type="protein sequence ID" value="SBW06671.1"/>
    <property type="molecule type" value="Genomic_DNA"/>
</dbReference>
<feature type="transmembrane region" description="Helical" evidence="1">
    <location>
        <begin position="37"/>
        <end position="58"/>
    </location>
</feature>
<feature type="transmembrane region" description="Helical" evidence="1">
    <location>
        <begin position="278"/>
        <end position="299"/>
    </location>
</feature>
<organism evidence="2">
    <name type="scientific">uncultured Eubacteriales bacterium</name>
    <dbReference type="NCBI Taxonomy" id="172733"/>
    <lineage>
        <taxon>Bacteria</taxon>
        <taxon>Bacillati</taxon>
        <taxon>Bacillota</taxon>
        <taxon>Clostridia</taxon>
        <taxon>Eubacteriales</taxon>
        <taxon>environmental samples</taxon>
    </lineage>
</organism>
<sequence length="330" mass="33640">MRYRALPLYSFAHFWVDFSCAMLLLGGAAEGEKLFTFLLYNFFAFAVQMPLGLLADYLGGERKVAALGCILAAVAWGFSGLPAAIAAGLGNALFHVGGGLYALNASEGCGVLGVFVSPGAVGIYLGALAPVQGLVPGPAVWLGLLLMAAAILRWGNGNPNADFTPVPTGGSRAAIPLLCLFAVVVLRAVVGGAFQFPWKGDLGFWLVLAVAGGKAAGGLLADRLGRLRVAAASLGLAAVSFLGSDLPALGLLAVFAFNMTMPLTLWGAGRILRGAKGLAFGLLTFALFLGALPALLGVPTMPGSGGLYAAGAAGSLYLLYTGLKEEDCLT</sequence>
<accession>A0A212K4N1</accession>
<evidence type="ECO:0000256" key="1">
    <source>
        <dbReference type="SAM" id="Phobius"/>
    </source>
</evidence>
<gene>
    <name evidence="2" type="ORF">KL86CLO1_12192</name>
</gene>
<feature type="transmembrane region" description="Helical" evidence="1">
    <location>
        <begin position="64"/>
        <end position="89"/>
    </location>
</feature>
<evidence type="ECO:0000313" key="2">
    <source>
        <dbReference type="EMBL" id="SBW06671.1"/>
    </source>
</evidence>
<keyword evidence="1" id="KW-0812">Transmembrane</keyword>